<proteinExistence type="inferred from homology"/>
<dbReference type="EMBL" id="CP029693">
    <property type="protein sequence ID" value="AWY43849.1"/>
    <property type="molecule type" value="Genomic_DNA"/>
</dbReference>
<dbReference type="OrthoDB" id="5292295at2"/>
<gene>
    <name evidence="6" type="ORF">DKY63_29620</name>
</gene>
<evidence type="ECO:0000256" key="4">
    <source>
        <dbReference type="ARBA" id="ARBA00040194"/>
    </source>
</evidence>
<dbReference type="GO" id="GO:0003676">
    <property type="term" value="F:nucleic acid binding"/>
    <property type="evidence" value="ECO:0007669"/>
    <property type="project" value="InterPro"/>
</dbReference>
<dbReference type="Gene3D" id="1.10.30.50">
    <property type="match status" value="1"/>
</dbReference>
<accession>A0A2Z4RS49</accession>
<evidence type="ECO:0000313" key="6">
    <source>
        <dbReference type="EMBL" id="AWY43849.1"/>
    </source>
</evidence>
<reference evidence="6 7" key="1">
    <citation type="submission" date="2018-05" db="EMBL/GenBank/DDBJ databases">
        <title>Whole genome sequence of Pseudomonas putida JBC17.</title>
        <authorList>
            <person name="Lee Y.H."/>
            <person name="David K."/>
        </authorList>
    </citation>
    <scope>NUCLEOTIDE SEQUENCE [LARGE SCALE GENOMIC DNA]</scope>
    <source>
        <strain evidence="6 7">JBC17</strain>
    </source>
</reference>
<sequence length="130" mass="14659">MPLRPQKPCNAQGCNVLTRNPRYCEAHAHLLKSHVREKPRETSAARGYGYKWQQARAGWLAKHPLCRHCEARGLVVVATDVDHIEPHRGDMSLFWDRTNWQSLCHPCHSVKTAAEDGGFGNAGRPKAEKP</sequence>
<evidence type="ECO:0000256" key="3">
    <source>
        <dbReference type="ARBA" id="ARBA00038412"/>
    </source>
</evidence>
<evidence type="ECO:0000256" key="2">
    <source>
        <dbReference type="ARBA" id="ARBA00022801"/>
    </source>
</evidence>
<dbReference type="SMART" id="SM00507">
    <property type="entry name" value="HNHc"/>
    <property type="match status" value="1"/>
</dbReference>
<organism evidence="6 7">
    <name type="scientific">Pseudomonas putida</name>
    <name type="common">Arthrobacter siderocapsulatus</name>
    <dbReference type="NCBI Taxonomy" id="303"/>
    <lineage>
        <taxon>Bacteria</taxon>
        <taxon>Pseudomonadati</taxon>
        <taxon>Pseudomonadota</taxon>
        <taxon>Gammaproteobacteria</taxon>
        <taxon>Pseudomonadales</taxon>
        <taxon>Pseudomonadaceae</taxon>
        <taxon>Pseudomonas</taxon>
    </lineage>
</organism>
<evidence type="ECO:0000259" key="5">
    <source>
        <dbReference type="SMART" id="SM00507"/>
    </source>
</evidence>
<dbReference type="AlphaFoldDB" id="A0A2Z4RS49"/>
<evidence type="ECO:0000313" key="7">
    <source>
        <dbReference type="Proteomes" id="UP000250299"/>
    </source>
</evidence>
<dbReference type="CDD" id="cd00085">
    <property type="entry name" value="HNHc"/>
    <property type="match status" value="1"/>
</dbReference>
<dbReference type="PANTHER" id="PTHR41286:SF1">
    <property type="entry name" value="HNH NUCLEASE YAJD-RELATED"/>
    <property type="match status" value="1"/>
</dbReference>
<feature type="domain" description="HNH nuclease" evidence="5">
    <location>
        <begin position="54"/>
        <end position="109"/>
    </location>
</feature>
<dbReference type="GO" id="GO:0004519">
    <property type="term" value="F:endonuclease activity"/>
    <property type="evidence" value="ECO:0007669"/>
    <property type="project" value="UniProtKB-KW"/>
</dbReference>
<dbReference type="GO" id="GO:0008270">
    <property type="term" value="F:zinc ion binding"/>
    <property type="evidence" value="ECO:0007669"/>
    <property type="project" value="InterPro"/>
</dbReference>
<keyword evidence="2" id="KW-0378">Hydrolase</keyword>
<keyword evidence="1" id="KW-0540">Nuclease</keyword>
<name>A0A2Z4RS49_PSEPU</name>
<dbReference type="InterPro" id="IPR002711">
    <property type="entry name" value="HNH"/>
</dbReference>
<dbReference type="Proteomes" id="UP000250299">
    <property type="component" value="Chromosome"/>
</dbReference>
<dbReference type="PANTHER" id="PTHR41286">
    <property type="entry name" value="HNH NUCLEASE YAJD-RELATED"/>
    <property type="match status" value="1"/>
</dbReference>
<comment type="similarity">
    <text evidence="3">Belongs to the HNH nuclease family.</text>
</comment>
<dbReference type="InterPro" id="IPR003615">
    <property type="entry name" value="HNH_nuc"/>
</dbReference>
<dbReference type="GO" id="GO:0005829">
    <property type="term" value="C:cytosol"/>
    <property type="evidence" value="ECO:0007669"/>
    <property type="project" value="TreeGrafter"/>
</dbReference>
<protein>
    <recommendedName>
        <fullName evidence="4">Putative HNH nuclease YajD</fullName>
    </recommendedName>
</protein>
<evidence type="ECO:0000256" key="1">
    <source>
        <dbReference type="ARBA" id="ARBA00022722"/>
    </source>
</evidence>
<dbReference type="RefSeq" id="WP_110967375.1">
    <property type="nucleotide sequence ID" value="NZ_CP029693.1"/>
</dbReference>
<keyword evidence="6" id="KW-0255">Endonuclease</keyword>
<dbReference type="Pfam" id="PF01844">
    <property type="entry name" value="HNH"/>
    <property type="match status" value="1"/>
</dbReference>
<dbReference type="GO" id="GO:0016787">
    <property type="term" value="F:hydrolase activity"/>
    <property type="evidence" value="ECO:0007669"/>
    <property type="project" value="UniProtKB-KW"/>
</dbReference>